<keyword evidence="3 10" id="KW-0547">Nucleotide-binding</keyword>
<keyword evidence="5 10" id="KW-0342">GTP-binding</keyword>
<evidence type="ECO:0000256" key="3">
    <source>
        <dbReference type="ARBA" id="ARBA00022741"/>
    </source>
</evidence>
<keyword evidence="13" id="KW-1185">Reference proteome</keyword>
<dbReference type="Pfam" id="PF00448">
    <property type="entry name" value="SRP54"/>
    <property type="match status" value="1"/>
</dbReference>
<dbReference type="InterPro" id="IPR000897">
    <property type="entry name" value="SRP54_GTPase_dom"/>
</dbReference>
<feature type="binding site" evidence="10">
    <location>
        <begin position="261"/>
        <end position="264"/>
    </location>
    <ligand>
        <name>GTP</name>
        <dbReference type="ChEBI" id="CHEBI:37565"/>
    </ligand>
</feature>
<dbReference type="Gene3D" id="3.40.50.300">
    <property type="entry name" value="P-loop containing nucleotide triphosphate hydrolases"/>
    <property type="match status" value="1"/>
</dbReference>
<keyword evidence="6 10" id="KW-0472">Membrane</keyword>
<dbReference type="Proteomes" id="UP000092952">
    <property type="component" value="Chromosome"/>
</dbReference>
<evidence type="ECO:0000313" key="13">
    <source>
        <dbReference type="Proteomes" id="UP000092952"/>
    </source>
</evidence>
<keyword evidence="1 10" id="KW-1003">Cell membrane</keyword>
<dbReference type="InterPro" id="IPR013822">
    <property type="entry name" value="Signal_recog_particl_SRP54_hlx"/>
</dbReference>
<evidence type="ECO:0000256" key="2">
    <source>
        <dbReference type="ARBA" id="ARBA00022490"/>
    </source>
</evidence>
<dbReference type="AlphaFoldDB" id="A0A1B1YS43"/>
<feature type="binding site" evidence="10">
    <location>
        <begin position="115"/>
        <end position="122"/>
    </location>
    <ligand>
        <name>GTP</name>
        <dbReference type="ChEBI" id="CHEBI:37565"/>
    </ligand>
</feature>
<dbReference type="CDD" id="cd17874">
    <property type="entry name" value="FtsY"/>
    <property type="match status" value="1"/>
</dbReference>
<dbReference type="InterPro" id="IPR042101">
    <property type="entry name" value="SRP54_N_sf"/>
</dbReference>
<comment type="subcellular location">
    <subcellularLocation>
        <location evidence="10">Cell membrane</location>
        <topology evidence="10">Peripheral membrane protein</topology>
        <orientation evidence="10">Cytoplasmic side</orientation>
    </subcellularLocation>
    <subcellularLocation>
        <location evidence="10">Cytoplasm</location>
    </subcellularLocation>
</comment>
<dbReference type="SMART" id="SM00963">
    <property type="entry name" value="SRP54_N"/>
    <property type="match status" value="1"/>
</dbReference>
<dbReference type="InterPro" id="IPR036225">
    <property type="entry name" value="SRP/SRP_N"/>
</dbReference>
<dbReference type="Pfam" id="PF02881">
    <property type="entry name" value="SRP54_N"/>
    <property type="match status" value="1"/>
</dbReference>
<dbReference type="InParanoid" id="A0A1B1YS43"/>
<evidence type="ECO:0000256" key="6">
    <source>
        <dbReference type="ARBA" id="ARBA00023136"/>
    </source>
</evidence>
<dbReference type="NCBIfam" id="TIGR00064">
    <property type="entry name" value="ftsY"/>
    <property type="match status" value="1"/>
</dbReference>
<dbReference type="RefSeq" id="WP_068803263.1">
    <property type="nucleotide sequence ID" value="NZ_CP014671.1"/>
</dbReference>
<sequence>MTDSSRPGLFARLRQGLSRTRERLGGGIADLVLGRRSIDALTVEEIETLLLGADAGVEATTALVDDLNDRLARHELADGEAVLAALKERMLKLLAPCEVPAPVFTARPHVILMAGVNGAGKTTTIGKLAQRLKSEGKQVVLAAGDTFRAAAVEQLKVWGERLGVPVISQQPGADPAAVIYDALLAARSRGADVVIADTSGRLHTQAGLMDELRKIRRVMGKFDPAAPHETLLVLDAGNGQNALVQARQFNEAIGVTGLVLTKLDGTAKGGVVLAIASQLGLPIRFIGVGEKADDLRPFVAQDFVEALLSRDTDSPA</sequence>
<dbReference type="FunCoup" id="A0A1B1YS43">
    <property type="interactions" value="565"/>
</dbReference>
<evidence type="ECO:0000256" key="7">
    <source>
        <dbReference type="ARBA" id="ARBA00023170"/>
    </source>
</evidence>
<evidence type="ECO:0000259" key="11">
    <source>
        <dbReference type="PROSITE" id="PS00300"/>
    </source>
</evidence>
<dbReference type="FunFam" id="3.40.50.300:FF:000053">
    <property type="entry name" value="Signal recognition particle receptor FtsY"/>
    <property type="match status" value="1"/>
</dbReference>
<gene>
    <name evidence="10" type="primary">ftsY</name>
    <name evidence="12" type="ORF">PG2T_05425</name>
</gene>
<dbReference type="SMART" id="SM00962">
    <property type="entry name" value="SRP54"/>
    <property type="match status" value="1"/>
</dbReference>
<dbReference type="GO" id="GO:0006614">
    <property type="term" value="P:SRP-dependent cotranslational protein targeting to membrane"/>
    <property type="evidence" value="ECO:0007669"/>
    <property type="project" value="InterPro"/>
</dbReference>
<evidence type="ECO:0000313" key="12">
    <source>
        <dbReference type="EMBL" id="ANX03690.1"/>
    </source>
</evidence>
<organism evidence="12 13">
    <name type="scientific">Immundisolibacter cernigliae</name>
    <dbReference type="NCBI Taxonomy" id="1810504"/>
    <lineage>
        <taxon>Bacteria</taxon>
        <taxon>Pseudomonadati</taxon>
        <taxon>Pseudomonadota</taxon>
        <taxon>Gammaproteobacteria</taxon>
        <taxon>Immundisolibacterales</taxon>
        <taxon>Immundisolibacteraceae</taxon>
        <taxon>Immundisolibacter</taxon>
    </lineage>
</organism>
<evidence type="ECO:0000256" key="4">
    <source>
        <dbReference type="ARBA" id="ARBA00022801"/>
    </source>
</evidence>
<dbReference type="STRING" id="1810504.PG2T_05425"/>
<comment type="similarity">
    <text evidence="10">Belongs to the GTP-binding SRP family. FtsY subfamily.</text>
</comment>
<dbReference type="EC" id="3.6.5.4" evidence="10"/>
<comment type="catalytic activity">
    <reaction evidence="8 10">
        <text>GTP + H2O = GDP + phosphate + H(+)</text>
        <dbReference type="Rhea" id="RHEA:19669"/>
        <dbReference type="ChEBI" id="CHEBI:15377"/>
        <dbReference type="ChEBI" id="CHEBI:15378"/>
        <dbReference type="ChEBI" id="CHEBI:37565"/>
        <dbReference type="ChEBI" id="CHEBI:43474"/>
        <dbReference type="ChEBI" id="CHEBI:58189"/>
        <dbReference type="EC" id="3.6.5.4"/>
    </reaction>
</comment>
<evidence type="ECO:0000256" key="5">
    <source>
        <dbReference type="ARBA" id="ARBA00023134"/>
    </source>
</evidence>
<dbReference type="PANTHER" id="PTHR43134">
    <property type="entry name" value="SIGNAL RECOGNITION PARTICLE RECEPTOR SUBUNIT ALPHA"/>
    <property type="match status" value="1"/>
</dbReference>
<feature type="binding site" evidence="10">
    <location>
        <begin position="197"/>
        <end position="201"/>
    </location>
    <ligand>
        <name>GTP</name>
        <dbReference type="ChEBI" id="CHEBI:37565"/>
    </ligand>
</feature>
<dbReference type="InterPro" id="IPR004390">
    <property type="entry name" value="SR_rcpt_FtsY"/>
</dbReference>
<evidence type="ECO:0000256" key="10">
    <source>
        <dbReference type="HAMAP-Rule" id="MF_00920"/>
    </source>
</evidence>
<dbReference type="SUPFAM" id="SSF47364">
    <property type="entry name" value="Domain of the SRP/SRP receptor G-proteins"/>
    <property type="match status" value="1"/>
</dbReference>
<keyword evidence="2 10" id="KW-0963">Cytoplasm</keyword>
<dbReference type="GO" id="GO:0005886">
    <property type="term" value="C:plasma membrane"/>
    <property type="evidence" value="ECO:0007669"/>
    <property type="project" value="UniProtKB-SubCell"/>
</dbReference>
<dbReference type="PROSITE" id="PS00300">
    <property type="entry name" value="SRP54"/>
    <property type="match status" value="1"/>
</dbReference>
<dbReference type="InterPro" id="IPR003593">
    <property type="entry name" value="AAA+_ATPase"/>
</dbReference>
<comment type="subunit">
    <text evidence="10">Part of the signal recognition particle protein translocation system, which is composed of SRP and FtsY. SRP is a ribonucleoprotein composed of Ffh and a 4.5S RNA molecule.</text>
</comment>
<dbReference type="GO" id="GO:0005737">
    <property type="term" value="C:cytoplasm"/>
    <property type="evidence" value="ECO:0007669"/>
    <property type="project" value="UniProtKB-SubCell"/>
</dbReference>
<name>A0A1B1YS43_9GAMM</name>
<dbReference type="Gene3D" id="1.20.120.140">
    <property type="entry name" value="Signal recognition particle SRP54, nucleotide-binding domain"/>
    <property type="match status" value="1"/>
</dbReference>
<dbReference type="EMBL" id="CP014671">
    <property type="protein sequence ID" value="ANX03690.1"/>
    <property type="molecule type" value="Genomic_DNA"/>
</dbReference>
<dbReference type="GO" id="GO:0003924">
    <property type="term" value="F:GTPase activity"/>
    <property type="evidence" value="ECO:0007669"/>
    <property type="project" value="UniProtKB-UniRule"/>
</dbReference>
<dbReference type="KEGG" id="gbi:PG2T_05425"/>
<dbReference type="SUPFAM" id="SSF52540">
    <property type="entry name" value="P-loop containing nucleoside triphosphate hydrolases"/>
    <property type="match status" value="1"/>
</dbReference>
<keyword evidence="7 10" id="KW-0675">Receptor</keyword>
<dbReference type="PANTHER" id="PTHR43134:SF1">
    <property type="entry name" value="SIGNAL RECOGNITION PARTICLE RECEPTOR SUBUNIT ALPHA"/>
    <property type="match status" value="1"/>
</dbReference>
<dbReference type="HAMAP" id="MF_00920">
    <property type="entry name" value="FtsY"/>
    <property type="match status" value="1"/>
</dbReference>
<dbReference type="OrthoDB" id="9804720at2"/>
<protein>
    <recommendedName>
        <fullName evidence="10">Signal recognition particle receptor FtsY</fullName>
        <shortName evidence="10">SRP receptor</shortName>
        <ecNumber evidence="10">3.6.5.4</ecNumber>
    </recommendedName>
</protein>
<dbReference type="GO" id="GO:0005047">
    <property type="term" value="F:signal recognition particle binding"/>
    <property type="evidence" value="ECO:0007669"/>
    <property type="project" value="TreeGrafter"/>
</dbReference>
<dbReference type="GO" id="GO:0005525">
    <property type="term" value="F:GTP binding"/>
    <property type="evidence" value="ECO:0007669"/>
    <property type="project" value="UniProtKB-UniRule"/>
</dbReference>
<accession>A0A1B1YS43</accession>
<feature type="domain" description="SRP54-type proteins GTP-binding" evidence="11">
    <location>
        <begin position="282"/>
        <end position="295"/>
    </location>
</feature>
<comment type="function">
    <text evidence="9 10">Involved in targeting and insertion of nascent membrane proteins into the cytoplasmic membrane. Acts as a receptor for the complex formed by the signal recognition particle (SRP) and the ribosome-nascent chain (RNC). Interaction with SRP-RNC leads to the transfer of the RNC complex to the Sec translocase for insertion into the membrane, the hydrolysis of GTP by both Ffh and FtsY, and the dissociation of the SRP-FtsY complex into the individual components.</text>
</comment>
<evidence type="ECO:0000256" key="9">
    <source>
        <dbReference type="ARBA" id="ARBA00053570"/>
    </source>
</evidence>
<dbReference type="InterPro" id="IPR027417">
    <property type="entry name" value="P-loop_NTPase"/>
</dbReference>
<reference evidence="13" key="1">
    <citation type="submission" date="2016-03" db="EMBL/GenBank/DDBJ databases">
        <title>Complete genome sequence of Solimmundus cernigliae, representing a novel lineage of polycyclic aromatic hydrocarbon degraders within the Gammaproteobacteria.</title>
        <authorList>
            <person name="Singleton D.R."/>
            <person name="Dickey A.N."/>
            <person name="Scholl E.H."/>
            <person name="Wright F.A."/>
            <person name="Aitken M.D."/>
        </authorList>
    </citation>
    <scope>NUCLEOTIDE SEQUENCE [LARGE SCALE GENOMIC DNA]</scope>
    <source>
        <strain evidence="13">TR3.2</strain>
    </source>
</reference>
<evidence type="ECO:0000256" key="1">
    <source>
        <dbReference type="ARBA" id="ARBA00022475"/>
    </source>
</evidence>
<dbReference type="SMART" id="SM00382">
    <property type="entry name" value="AAA"/>
    <property type="match status" value="1"/>
</dbReference>
<evidence type="ECO:0000256" key="8">
    <source>
        <dbReference type="ARBA" id="ARBA00048027"/>
    </source>
</evidence>
<proteinExistence type="inferred from homology"/>
<keyword evidence="4 10" id="KW-0378">Hydrolase</keyword>
<dbReference type="FunFam" id="1.20.120.140:FF:000002">
    <property type="entry name" value="Signal recognition particle receptor FtsY"/>
    <property type="match status" value="1"/>
</dbReference>